<dbReference type="RefSeq" id="WP_250827426.1">
    <property type="nucleotide sequence ID" value="NZ_JAMOIL010000012.1"/>
</dbReference>
<evidence type="ECO:0000313" key="1">
    <source>
        <dbReference type="EMBL" id="MCM0620908.1"/>
    </source>
</evidence>
<comment type="caution">
    <text evidence="1">The sequence shown here is derived from an EMBL/GenBank/DDBJ whole genome shotgun (WGS) entry which is preliminary data.</text>
</comment>
<dbReference type="AlphaFoldDB" id="A0A9X2D7P2"/>
<gene>
    <name evidence="1" type="ORF">M8330_11465</name>
</gene>
<reference evidence="1" key="1">
    <citation type="submission" date="2022-05" db="EMBL/GenBank/DDBJ databases">
        <authorList>
            <person name="Tuo L."/>
        </authorList>
    </citation>
    <scope>NUCLEOTIDE SEQUENCE</scope>
    <source>
        <strain evidence="1">BSK12Z-4</strain>
    </source>
</reference>
<name>A0A9X2D7P2_9ACTN</name>
<protein>
    <submittedName>
        <fullName evidence="1">Uncharacterized protein</fullName>
    </submittedName>
</protein>
<organism evidence="1 2">
    <name type="scientific">Nocardioides bruguierae</name>
    <dbReference type="NCBI Taxonomy" id="2945102"/>
    <lineage>
        <taxon>Bacteria</taxon>
        <taxon>Bacillati</taxon>
        <taxon>Actinomycetota</taxon>
        <taxon>Actinomycetes</taxon>
        <taxon>Propionibacteriales</taxon>
        <taxon>Nocardioidaceae</taxon>
        <taxon>Nocardioides</taxon>
    </lineage>
</organism>
<keyword evidence="2" id="KW-1185">Reference proteome</keyword>
<accession>A0A9X2D7P2</accession>
<proteinExistence type="predicted"/>
<sequence>MFDAGAAVSRKVGYVHNGRRPIVQRTGQGKVGVDEQRVTVTPATFIRPDDHVSVDGAEELRRFLGIDGSSDLSVGRCSSLVMLEAGCGSACWRRRCRGLQDQE</sequence>
<evidence type="ECO:0000313" key="2">
    <source>
        <dbReference type="Proteomes" id="UP001139485"/>
    </source>
</evidence>
<dbReference type="Proteomes" id="UP001139485">
    <property type="component" value="Unassembled WGS sequence"/>
</dbReference>
<dbReference type="EMBL" id="JAMOIL010000012">
    <property type="protein sequence ID" value="MCM0620908.1"/>
    <property type="molecule type" value="Genomic_DNA"/>
</dbReference>